<organism evidence="1 2">
    <name type="scientific">Kribbella italica</name>
    <dbReference type="NCBI Taxonomy" id="1540520"/>
    <lineage>
        <taxon>Bacteria</taxon>
        <taxon>Bacillati</taxon>
        <taxon>Actinomycetota</taxon>
        <taxon>Actinomycetes</taxon>
        <taxon>Propionibacteriales</taxon>
        <taxon>Kribbellaceae</taxon>
        <taxon>Kribbella</taxon>
    </lineage>
</organism>
<comment type="caution">
    <text evidence="1">The sequence shown here is derived from an EMBL/GenBank/DDBJ whole genome shotgun (WGS) entry which is preliminary data.</text>
</comment>
<proteinExistence type="predicted"/>
<dbReference type="Proteomes" id="UP000549971">
    <property type="component" value="Unassembled WGS sequence"/>
</dbReference>
<evidence type="ECO:0000313" key="1">
    <source>
        <dbReference type="EMBL" id="MBB5833926.1"/>
    </source>
</evidence>
<gene>
    <name evidence="1" type="ORF">HDA39_000660</name>
</gene>
<accession>A0A7W9MRR3</accession>
<reference evidence="1 2" key="1">
    <citation type="submission" date="2020-08" db="EMBL/GenBank/DDBJ databases">
        <title>Sequencing the genomes of 1000 actinobacteria strains.</title>
        <authorList>
            <person name="Klenk H.-P."/>
        </authorList>
    </citation>
    <scope>NUCLEOTIDE SEQUENCE [LARGE SCALE GENOMIC DNA]</scope>
    <source>
        <strain evidence="1 2">DSM 28967</strain>
    </source>
</reference>
<dbReference type="AlphaFoldDB" id="A0A7W9MRR3"/>
<protein>
    <submittedName>
        <fullName evidence="1">Uncharacterized protein</fullName>
    </submittedName>
</protein>
<evidence type="ECO:0000313" key="2">
    <source>
        <dbReference type="Proteomes" id="UP000549971"/>
    </source>
</evidence>
<keyword evidence="2" id="KW-1185">Reference proteome</keyword>
<dbReference type="EMBL" id="JACHMY010000001">
    <property type="protein sequence ID" value="MBB5833926.1"/>
    <property type="molecule type" value="Genomic_DNA"/>
</dbReference>
<name>A0A7W9MRR3_9ACTN</name>
<sequence>MTAFPDLHPTACVRQAYVVLDGFDRPAAEQAELVVATAW</sequence>